<name>A0ABT5FZY6_9ACTN</name>
<gene>
    <name evidence="1" type="ORF">PO587_26480</name>
</gene>
<accession>A0ABT5FZY6</accession>
<evidence type="ECO:0000313" key="1">
    <source>
        <dbReference type="EMBL" id="MDC2958006.1"/>
    </source>
</evidence>
<evidence type="ECO:0000313" key="2">
    <source>
        <dbReference type="Proteomes" id="UP001221328"/>
    </source>
</evidence>
<dbReference type="RefSeq" id="WP_272176940.1">
    <property type="nucleotide sequence ID" value="NZ_JAQOSK010000011.1"/>
</dbReference>
<proteinExistence type="predicted"/>
<dbReference type="EMBL" id="JAQOSK010000011">
    <property type="protein sequence ID" value="MDC2958006.1"/>
    <property type="molecule type" value="Genomic_DNA"/>
</dbReference>
<sequence length="69" mass="7817">MNAAWAQLTRWRTETAVNLAAPWVANWIDEARRRQIEAATSALHLLLQRALITAPTGTRPHSSWSRLPD</sequence>
<reference evidence="1 2" key="1">
    <citation type="journal article" date="2015" name="Int. J. Syst. Evol. Microbiol.">
        <title>Streptomyces gilvifuscus sp. nov., an actinomycete that produces antibacterial compounds isolated from soil.</title>
        <authorList>
            <person name="Nguyen T.M."/>
            <person name="Kim J."/>
        </authorList>
    </citation>
    <scope>NUCLEOTIDE SEQUENCE [LARGE SCALE GENOMIC DNA]</scope>
    <source>
        <strain evidence="1 2">T113</strain>
    </source>
</reference>
<organism evidence="1 2">
    <name type="scientific">Streptomyces gilvifuscus</name>
    <dbReference type="NCBI Taxonomy" id="1550617"/>
    <lineage>
        <taxon>Bacteria</taxon>
        <taxon>Bacillati</taxon>
        <taxon>Actinomycetota</taxon>
        <taxon>Actinomycetes</taxon>
        <taxon>Kitasatosporales</taxon>
        <taxon>Streptomycetaceae</taxon>
        <taxon>Streptomyces</taxon>
    </lineage>
</organism>
<dbReference type="Proteomes" id="UP001221328">
    <property type="component" value="Unassembled WGS sequence"/>
</dbReference>
<protein>
    <submittedName>
        <fullName evidence="1">Uncharacterized protein</fullName>
    </submittedName>
</protein>
<keyword evidence="2" id="KW-1185">Reference proteome</keyword>
<comment type="caution">
    <text evidence="1">The sequence shown here is derived from an EMBL/GenBank/DDBJ whole genome shotgun (WGS) entry which is preliminary data.</text>
</comment>